<organism evidence="5 6">
    <name type="scientific">Photorhabdus aegyptia</name>
    <dbReference type="NCBI Taxonomy" id="2805098"/>
    <lineage>
        <taxon>Bacteria</taxon>
        <taxon>Pseudomonadati</taxon>
        <taxon>Pseudomonadota</taxon>
        <taxon>Gammaproteobacteria</taxon>
        <taxon>Enterobacterales</taxon>
        <taxon>Morganellaceae</taxon>
        <taxon>Photorhabdus</taxon>
    </lineage>
</organism>
<keyword evidence="4" id="KW-0804">Transcription</keyword>
<dbReference type="EMBL" id="JFGV01000054">
    <property type="protein sequence ID" value="EYU14206.1"/>
    <property type="molecule type" value="Genomic_DNA"/>
</dbReference>
<dbReference type="AlphaFoldDB" id="A0A022PEQ7"/>
<dbReference type="Proteomes" id="UP000023464">
    <property type="component" value="Unassembled WGS sequence"/>
</dbReference>
<dbReference type="Pfam" id="PF06530">
    <property type="entry name" value="Phage_antitermQ"/>
    <property type="match status" value="1"/>
</dbReference>
<dbReference type="RefSeq" id="WP_036781013.1">
    <property type="nucleotide sequence ID" value="NZ_CAWLTM010000061.1"/>
</dbReference>
<evidence type="ECO:0000256" key="3">
    <source>
        <dbReference type="ARBA" id="ARBA00023125"/>
    </source>
</evidence>
<dbReference type="PATRIC" id="fig|1393736.3.peg.3340"/>
<proteinExistence type="inferred from homology"/>
<keyword evidence="2" id="KW-0805">Transcription regulation</keyword>
<keyword evidence="3" id="KW-0238">DNA-binding</keyword>
<accession>A0A022PEQ7</accession>
<evidence type="ECO:0000256" key="2">
    <source>
        <dbReference type="ARBA" id="ARBA00023015"/>
    </source>
</evidence>
<name>A0A022PEQ7_9GAMM</name>
<sequence>MRNIQQVLECWGGWVDDATGVNWPPIAAGFKGLIASTRSLRPSCCDNDGLIIDACIAKLQTVDKSEEIEVLFMYYALGISKRSIARLIKVPDIEVRSRLQKGESFVQGCLAMLDIKLEMDDEIQKHKKLARTQKAMVVY</sequence>
<evidence type="ECO:0000256" key="4">
    <source>
        <dbReference type="ARBA" id="ARBA00023163"/>
    </source>
</evidence>
<dbReference type="GO" id="GO:0003677">
    <property type="term" value="F:DNA binding"/>
    <property type="evidence" value="ECO:0007669"/>
    <property type="project" value="UniProtKB-KW"/>
</dbReference>
<comment type="caution">
    <text evidence="5">The sequence shown here is derived from an EMBL/GenBank/DDBJ whole genome shotgun (WGS) entry which is preliminary data.</text>
</comment>
<evidence type="ECO:0000256" key="1">
    <source>
        <dbReference type="ARBA" id="ARBA00010234"/>
    </source>
</evidence>
<protein>
    <submittedName>
        <fullName evidence="5">Phage antitermination protein Q</fullName>
    </submittedName>
</protein>
<dbReference type="InterPro" id="IPR010534">
    <property type="entry name" value="Phage_933W_GpQ"/>
</dbReference>
<evidence type="ECO:0000313" key="6">
    <source>
        <dbReference type="Proteomes" id="UP000023464"/>
    </source>
</evidence>
<comment type="similarity">
    <text evidence="1">Belongs to the phage antitermination Q type 1 family.</text>
</comment>
<gene>
    <name evidence="5" type="ORF">BA1DRAFT_03270</name>
</gene>
<evidence type="ECO:0000313" key="5">
    <source>
        <dbReference type="EMBL" id="EYU14206.1"/>
    </source>
</evidence>
<dbReference type="GO" id="GO:0060567">
    <property type="term" value="P:negative regulation of termination of DNA-templated transcription"/>
    <property type="evidence" value="ECO:0007669"/>
    <property type="project" value="InterPro"/>
</dbReference>
<keyword evidence="6" id="KW-1185">Reference proteome</keyword>
<dbReference type="GeneID" id="45657613"/>
<reference evidence="5 6" key="1">
    <citation type="submission" date="2014-03" db="EMBL/GenBank/DDBJ databases">
        <title>Draft Genome of Photorhabdus luminescens BA1, an Egyptian Isolate.</title>
        <authorList>
            <person name="Ghazal S."/>
            <person name="Hurst S.G.IV."/>
            <person name="Morris K."/>
            <person name="Thomas K."/>
            <person name="Tisa L.S."/>
        </authorList>
    </citation>
    <scope>NUCLEOTIDE SEQUENCE [LARGE SCALE GENOMIC DNA]</scope>
    <source>
        <strain evidence="5 6">BA1</strain>
    </source>
</reference>